<dbReference type="SMART" id="SM00100">
    <property type="entry name" value="cNMP"/>
    <property type="match status" value="1"/>
</dbReference>
<dbReference type="SUPFAM" id="SSF56112">
    <property type="entry name" value="Protein kinase-like (PK-like)"/>
    <property type="match status" value="1"/>
</dbReference>
<dbReference type="InterPro" id="IPR018490">
    <property type="entry name" value="cNMP-bd_dom_sf"/>
</dbReference>
<keyword evidence="4 5" id="KW-0067">ATP-binding</keyword>
<evidence type="ECO:0000256" key="4">
    <source>
        <dbReference type="ARBA" id="ARBA00022840"/>
    </source>
</evidence>
<dbReference type="PANTHER" id="PTHR43289:SF6">
    <property type="entry name" value="SERINE_THREONINE-PROTEIN KINASE NEKL-3"/>
    <property type="match status" value="1"/>
</dbReference>
<dbReference type="PROSITE" id="PS00107">
    <property type="entry name" value="PROTEIN_KINASE_ATP"/>
    <property type="match status" value="1"/>
</dbReference>
<dbReference type="Pfam" id="PF00027">
    <property type="entry name" value="cNMP_binding"/>
    <property type="match status" value="1"/>
</dbReference>
<dbReference type="Gene3D" id="1.10.510.10">
    <property type="entry name" value="Transferase(Phosphotransferase) domain 1"/>
    <property type="match status" value="1"/>
</dbReference>
<dbReference type="InterPro" id="IPR017441">
    <property type="entry name" value="Protein_kinase_ATP_BS"/>
</dbReference>
<evidence type="ECO:0000313" key="8">
    <source>
        <dbReference type="EMBL" id="GLR12659.1"/>
    </source>
</evidence>
<feature type="domain" description="Cyclic nucleotide-binding" evidence="7">
    <location>
        <begin position="298"/>
        <end position="396"/>
    </location>
</feature>
<name>A0ABQ5YI88_9NEIS</name>
<keyword evidence="3" id="KW-0418">Kinase</keyword>
<dbReference type="Pfam" id="PF00069">
    <property type="entry name" value="Pkinase"/>
    <property type="match status" value="1"/>
</dbReference>
<evidence type="ECO:0000259" key="7">
    <source>
        <dbReference type="PROSITE" id="PS50042"/>
    </source>
</evidence>
<dbReference type="PROSITE" id="PS50011">
    <property type="entry name" value="PROTEIN_KINASE_DOM"/>
    <property type="match status" value="1"/>
</dbReference>
<organism evidence="8 9">
    <name type="scientific">Chitinimonas prasina</name>
    <dbReference type="NCBI Taxonomy" id="1434937"/>
    <lineage>
        <taxon>Bacteria</taxon>
        <taxon>Pseudomonadati</taxon>
        <taxon>Pseudomonadota</taxon>
        <taxon>Betaproteobacteria</taxon>
        <taxon>Neisseriales</taxon>
        <taxon>Chitinibacteraceae</taxon>
        <taxon>Chitinimonas</taxon>
    </lineage>
</organism>
<evidence type="ECO:0000256" key="1">
    <source>
        <dbReference type="ARBA" id="ARBA00022679"/>
    </source>
</evidence>
<evidence type="ECO:0000259" key="6">
    <source>
        <dbReference type="PROSITE" id="PS50011"/>
    </source>
</evidence>
<evidence type="ECO:0000313" key="9">
    <source>
        <dbReference type="Proteomes" id="UP001156706"/>
    </source>
</evidence>
<reference evidence="9" key="1">
    <citation type="journal article" date="2019" name="Int. J. Syst. Evol. Microbiol.">
        <title>The Global Catalogue of Microorganisms (GCM) 10K type strain sequencing project: providing services to taxonomists for standard genome sequencing and annotation.</title>
        <authorList>
            <consortium name="The Broad Institute Genomics Platform"/>
            <consortium name="The Broad Institute Genome Sequencing Center for Infectious Disease"/>
            <person name="Wu L."/>
            <person name="Ma J."/>
        </authorList>
    </citation>
    <scope>NUCLEOTIDE SEQUENCE [LARGE SCALE GENOMIC DNA]</scope>
    <source>
        <strain evidence="9">NBRC 110044</strain>
    </source>
</reference>
<dbReference type="PANTHER" id="PTHR43289">
    <property type="entry name" value="MITOGEN-ACTIVATED PROTEIN KINASE KINASE KINASE 20-RELATED"/>
    <property type="match status" value="1"/>
</dbReference>
<keyword evidence="1" id="KW-0808">Transferase</keyword>
<dbReference type="InterPro" id="IPR011009">
    <property type="entry name" value="Kinase-like_dom_sf"/>
</dbReference>
<dbReference type="PROSITE" id="PS50042">
    <property type="entry name" value="CNMP_BINDING_3"/>
    <property type="match status" value="1"/>
</dbReference>
<comment type="caution">
    <text evidence="8">The sequence shown here is derived from an EMBL/GenBank/DDBJ whole genome shotgun (WGS) entry which is preliminary data.</text>
</comment>
<gene>
    <name evidence="8" type="ORF">GCM10007907_14490</name>
</gene>
<proteinExistence type="predicted"/>
<evidence type="ECO:0000256" key="5">
    <source>
        <dbReference type="PROSITE-ProRule" id="PRU10141"/>
    </source>
</evidence>
<evidence type="ECO:0000256" key="3">
    <source>
        <dbReference type="ARBA" id="ARBA00022777"/>
    </source>
</evidence>
<dbReference type="CDD" id="cd00038">
    <property type="entry name" value="CAP_ED"/>
    <property type="match status" value="1"/>
</dbReference>
<dbReference type="Gene3D" id="3.30.200.20">
    <property type="entry name" value="Phosphorylase Kinase, domain 1"/>
    <property type="match status" value="1"/>
</dbReference>
<dbReference type="InterPro" id="IPR014710">
    <property type="entry name" value="RmlC-like_jellyroll"/>
</dbReference>
<accession>A0ABQ5YI88</accession>
<dbReference type="RefSeq" id="WP_284195798.1">
    <property type="nucleotide sequence ID" value="NZ_BSOG01000002.1"/>
</dbReference>
<evidence type="ECO:0000256" key="2">
    <source>
        <dbReference type="ARBA" id="ARBA00022741"/>
    </source>
</evidence>
<evidence type="ECO:0008006" key="10">
    <source>
        <dbReference type="Google" id="ProtNLM"/>
    </source>
</evidence>
<dbReference type="Gene3D" id="2.60.120.10">
    <property type="entry name" value="Jelly Rolls"/>
    <property type="match status" value="1"/>
</dbReference>
<keyword evidence="9" id="KW-1185">Reference proteome</keyword>
<keyword evidence="2 5" id="KW-0547">Nucleotide-binding</keyword>
<sequence length="431" mass="47824">MNAIPASIGKYRIERELGRGATGTVYLGYDSFGSRRVAIKQTHAHLLSDARQATRYRRLLHNEATLAGQLRHPHIVALLDADEAADPPYLVLEYVDGESLEAFTTPDNLLPLAEVLDIAYKCCHALEYAQRLGLVHRDIKPANLLRSREGEIKLTDFGTAMVTSADRTQLSGLVGSPAYMSPEQIREASLTHQSDMFSLGVVLFELLAGRRPFEGDSDYATIFKIGNEAPLSLTVIRPELPADLAAVVDKALAKQPQERYANWGDFASALVAISQALPKKPRQTADGERFERLRALPFLRDFTDVALWETLRMGQWHCLPRGTVLMREGSPGDSFYLLVQGRVSVSRKGWSLSSLEAGVSIGEMVYLQPENKVRTATVTAESDIVVLKIRSESLKQASDELQIRFDKAFIALLVKRLIATNQQLAEYDSDL</sequence>
<dbReference type="SUPFAM" id="SSF51206">
    <property type="entry name" value="cAMP-binding domain-like"/>
    <property type="match status" value="1"/>
</dbReference>
<protein>
    <recommendedName>
        <fullName evidence="10">Cyclic nucleotide-binding domain-containing protein</fullName>
    </recommendedName>
</protein>
<feature type="domain" description="Protein kinase" evidence="6">
    <location>
        <begin position="11"/>
        <end position="271"/>
    </location>
</feature>
<dbReference type="InterPro" id="IPR000719">
    <property type="entry name" value="Prot_kinase_dom"/>
</dbReference>
<dbReference type="InterPro" id="IPR000595">
    <property type="entry name" value="cNMP-bd_dom"/>
</dbReference>
<dbReference type="SMART" id="SM00220">
    <property type="entry name" value="S_TKc"/>
    <property type="match status" value="1"/>
</dbReference>
<dbReference type="CDD" id="cd14014">
    <property type="entry name" value="STKc_PknB_like"/>
    <property type="match status" value="1"/>
</dbReference>
<dbReference type="Proteomes" id="UP001156706">
    <property type="component" value="Unassembled WGS sequence"/>
</dbReference>
<dbReference type="EMBL" id="BSOG01000002">
    <property type="protein sequence ID" value="GLR12659.1"/>
    <property type="molecule type" value="Genomic_DNA"/>
</dbReference>
<feature type="binding site" evidence="5">
    <location>
        <position position="40"/>
    </location>
    <ligand>
        <name>ATP</name>
        <dbReference type="ChEBI" id="CHEBI:30616"/>
    </ligand>
</feature>